<organism evidence="15">
    <name type="scientific">Ostreococcus mediterraneus</name>
    <dbReference type="NCBI Taxonomy" id="1486918"/>
    <lineage>
        <taxon>Eukaryota</taxon>
        <taxon>Viridiplantae</taxon>
        <taxon>Chlorophyta</taxon>
        <taxon>Mamiellophyceae</taxon>
        <taxon>Mamiellales</taxon>
        <taxon>Bathycoccaceae</taxon>
        <taxon>Ostreococcus</taxon>
    </lineage>
</organism>
<evidence type="ECO:0000256" key="11">
    <source>
        <dbReference type="ARBA" id="ARBA00023242"/>
    </source>
</evidence>
<keyword evidence="4" id="KW-0479">Metal-binding</keyword>
<keyword evidence="11" id="KW-0539">Nucleus</keyword>
<evidence type="ECO:0000256" key="9">
    <source>
        <dbReference type="ARBA" id="ARBA00023015"/>
    </source>
</evidence>
<feature type="domain" description="JmjC" evidence="14">
    <location>
        <begin position="229"/>
        <end position="393"/>
    </location>
</feature>
<dbReference type="PANTHER" id="PTHR12480:SF32">
    <property type="entry name" value="BIFUNCTIONAL ARGININE DEMETHYLASE AND LYSYL-HYDROXYLASE JMJD6"/>
    <property type="match status" value="1"/>
</dbReference>
<dbReference type="PROSITE" id="PS51184">
    <property type="entry name" value="JMJC"/>
    <property type="match status" value="1"/>
</dbReference>
<gene>
    <name evidence="15" type="ORF">OMED0929_LOCUS1633</name>
</gene>
<feature type="region of interest" description="Disordered" evidence="13">
    <location>
        <begin position="416"/>
        <end position="444"/>
    </location>
</feature>
<sequence length="444" mass="50019">MAVMECDAMDIDATRATSAEASRGKARALAQGAGHSNSSSYTAASARESLTATATDAMDATTTTTTTTSKYRASQTLEEHVNKKINAAKRRTRSELSVSGGDWCKRGYAYDGETTDVRHLKHLSAIERVSVKDITREEFVERFEKTRTPCVITDAMDGWSCYDESSPRYWSVDNLTRRFRDVKFKVGSDDDGYAVRLKMKHIQRYLNDPVHTRDDSPMYAFDGNVFDREATKELLDDFSIPDWFKEDLFQYVGHKRRPPYRWIVFGPPRSGSSVHIDPLATSAWNALISGRKRWALYPPGTMDKPTIKPRGIGLDGESITWFNVMYPRTVTEEWKSKGLPPPIDVIQHPGEIMFVPDGWWHAVLNLDHTMAVTQNFSTTARFDAVWRITHRARPKMSLKWLAKLRVVRPDLAAVADAQPRRSELSAGEKTSSTSSSSEGSSDTE</sequence>
<comment type="subcellular location">
    <subcellularLocation>
        <location evidence="2">Nucleus</location>
    </subcellularLocation>
</comment>
<keyword evidence="6" id="KW-0223">Dioxygenase</keyword>
<comment type="similarity">
    <text evidence="12">Belongs to the JMJD6 family.</text>
</comment>
<keyword evidence="7" id="KW-0560">Oxidoreductase</keyword>
<protein>
    <recommendedName>
        <fullName evidence="14">JmjC domain-containing protein</fullName>
    </recommendedName>
</protein>
<keyword evidence="5" id="KW-0156">Chromatin regulator</keyword>
<dbReference type="EMBL" id="HBEW01001977">
    <property type="protein sequence ID" value="CAD8578244.1"/>
    <property type="molecule type" value="Transcribed_RNA"/>
</dbReference>
<dbReference type="PANTHER" id="PTHR12480">
    <property type="entry name" value="ARGININE DEMETHYLASE AND LYSYL-HYDROXYLASE JMJD"/>
    <property type="match status" value="1"/>
</dbReference>
<dbReference type="InterPro" id="IPR003347">
    <property type="entry name" value="JmjC_dom"/>
</dbReference>
<evidence type="ECO:0000259" key="14">
    <source>
        <dbReference type="PROSITE" id="PS51184"/>
    </source>
</evidence>
<dbReference type="SUPFAM" id="SSF51197">
    <property type="entry name" value="Clavaminate synthase-like"/>
    <property type="match status" value="1"/>
</dbReference>
<dbReference type="SMART" id="SM00558">
    <property type="entry name" value="JmjC"/>
    <property type="match status" value="1"/>
</dbReference>
<evidence type="ECO:0000256" key="4">
    <source>
        <dbReference type="ARBA" id="ARBA00022723"/>
    </source>
</evidence>
<evidence type="ECO:0000256" key="12">
    <source>
        <dbReference type="ARBA" id="ARBA00038068"/>
    </source>
</evidence>
<keyword evidence="9" id="KW-0805">Transcription regulation</keyword>
<reference evidence="15" key="1">
    <citation type="submission" date="2021-01" db="EMBL/GenBank/DDBJ databases">
        <authorList>
            <person name="Corre E."/>
            <person name="Pelletier E."/>
            <person name="Niang G."/>
            <person name="Scheremetjew M."/>
            <person name="Finn R."/>
            <person name="Kale V."/>
            <person name="Holt S."/>
            <person name="Cochrane G."/>
            <person name="Meng A."/>
            <person name="Brown T."/>
            <person name="Cohen L."/>
        </authorList>
    </citation>
    <scope>NUCLEOTIDE SEQUENCE</scope>
    <source>
        <strain evidence="15">Clade-D-RCC2572</strain>
    </source>
</reference>
<keyword evidence="8" id="KW-0408">Iron</keyword>
<evidence type="ECO:0000256" key="6">
    <source>
        <dbReference type="ARBA" id="ARBA00022964"/>
    </source>
</evidence>
<dbReference type="Gene3D" id="1.20.1280.270">
    <property type="match status" value="1"/>
</dbReference>
<evidence type="ECO:0000256" key="2">
    <source>
        <dbReference type="ARBA" id="ARBA00004123"/>
    </source>
</evidence>
<feature type="compositionally biased region" description="Low complexity" evidence="13">
    <location>
        <begin position="425"/>
        <end position="444"/>
    </location>
</feature>
<name>A0A6U0DTQ6_9CHLO</name>
<dbReference type="AlphaFoldDB" id="A0A6U0DTQ6"/>
<evidence type="ECO:0000256" key="1">
    <source>
        <dbReference type="ARBA" id="ARBA00001954"/>
    </source>
</evidence>
<evidence type="ECO:0000256" key="13">
    <source>
        <dbReference type="SAM" id="MobiDB-lite"/>
    </source>
</evidence>
<evidence type="ECO:0000313" key="15">
    <source>
        <dbReference type="EMBL" id="CAD8578244.1"/>
    </source>
</evidence>
<dbReference type="GO" id="GO:0033749">
    <property type="term" value="F:histone H4R3 demethylase activity"/>
    <property type="evidence" value="ECO:0007669"/>
    <property type="project" value="TreeGrafter"/>
</dbReference>
<dbReference type="Pfam" id="PF13621">
    <property type="entry name" value="Cupin_8"/>
    <property type="match status" value="1"/>
</dbReference>
<evidence type="ECO:0000256" key="5">
    <source>
        <dbReference type="ARBA" id="ARBA00022853"/>
    </source>
</evidence>
<dbReference type="InterPro" id="IPR041667">
    <property type="entry name" value="Cupin_8"/>
</dbReference>
<evidence type="ECO:0000256" key="3">
    <source>
        <dbReference type="ARBA" id="ARBA00006801"/>
    </source>
</evidence>
<evidence type="ECO:0000256" key="7">
    <source>
        <dbReference type="ARBA" id="ARBA00023002"/>
    </source>
</evidence>
<proteinExistence type="inferred from homology"/>
<evidence type="ECO:0000256" key="10">
    <source>
        <dbReference type="ARBA" id="ARBA00023163"/>
    </source>
</evidence>
<feature type="region of interest" description="Disordered" evidence="13">
    <location>
        <begin position="26"/>
        <end position="45"/>
    </location>
</feature>
<accession>A0A6U0DTQ6</accession>
<comment type="cofactor">
    <cofactor evidence="1">
        <name>Fe(2+)</name>
        <dbReference type="ChEBI" id="CHEBI:29033"/>
    </cofactor>
</comment>
<dbReference type="InterPro" id="IPR050910">
    <property type="entry name" value="JMJD6_ArgDemeth/LysHydrox"/>
</dbReference>
<comment type="similarity">
    <text evidence="3">Belongs to the JARID1 histone demethylase family.</text>
</comment>
<dbReference type="Gene3D" id="2.60.120.650">
    <property type="entry name" value="Cupin"/>
    <property type="match status" value="1"/>
</dbReference>
<feature type="compositionally biased region" description="Polar residues" evidence="13">
    <location>
        <begin position="34"/>
        <end position="43"/>
    </location>
</feature>
<evidence type="ECO:0000256" key="8">
    <source>
        <dbReference type="ARBA" id="ARBA00023004"/>
    </source>
</evidence>
<dbReference type="GO" id="GO:0005737">
    <property type="term" value="C:cytoplasm"/>
    <property type="evidence" value="ECO:0007669"/>
    <property type="project" value="TreeGrafter"/>
</dbReference>
<dbReference type="GO" id="GO:0005634">
    <property type="term" value="C:nucleus"/>
    <property type="evidence" value="ECO:0007669"/>
    <property type="project" value="UniProtKB-SubCell"/>
</dbReference>
<dbReference type="GO" id="GO:0106140">
    <property type="term" value="F:P-TEFb complex binding"/>
    <property type="evidence" value="ECO:0007669"/>
    <property type="project" value="TreeGrafter"/>
</dbReference>
<dbReference type="GO" id="GO:0046872">
    <property type="term" value="F:metal ion binding"/>
    <property type="evidence" value="ECO:0007669"/>
    <property type="project" value="UniProtKB-KW"/>
</dbReference>
<keyword evidence="10" id="KW-0804">Transcription</keyword>